<evidence type="ECO:0000313" key="1">
    <source>
        <dbReference type="EMBL" id="GAH75543.1"/>
    </source>
</evidence>
<organism evidence="1">
    <name type="scientific">marine sediment metagenome</name>
    <dbReference type="NCBI Taxonomy" id="412755"/>
    <lineage>
        <taxon>unclassified sequences</taxon>
        <taxon>metagenomes</taxon>
        <taxon>ecological metagenomes</taxon>
    </lineage>
</organism>
<dbReference type="InterPro" id="IPR005358">
    <property type="entry name" value="Puta_zinc/iron-chelating_dom"/>
</dbReference>
<reference evidence="1" key="1">
    <citation type="journal article" date="2014" name="Front. Microbiol.">
        <title>High frequency of phylogenetically diverse reductive dehalogenase-homologous genes in deep subseafloor sedimentary metagenomes.</title>
        <authorList>
            <person name="Kawai M."/>
            <person name="Futagami T."/>
            <person name="Toyoda A."/>
            <person name="Takaki Y."/>
            <person name="Nishi S."/>
            <person name="Hori S."/>
            <person name="Arai W."/>
            <person name="Tsubouchi T."/>
            <person name="Morono Y."/>
            <person name="Uchiyama I."/>
            <person name="Ito T."/>
            <person name="Fujiyama A."/>
            <person name="Inagaki F."/>
            <person name="Takami H."/>
        </authorList>
    </citation>
    <scope>NUCLEOTIDE SEQUENCE</scope>
    <source>
        <strain evidence="1">Expedition CK06-06</strain>
    </source>
</reference>
<dbReference type="Pfam" id="PF03692">
    <property type="entry name" value="CxxCxxCC"/>
    <property type="match status" value="1"/>
</dbReference>
<accession>X1K0D0</accession>
<dbReference type="EMBL" id="BARU01027620">
    <property type="protein sequence ID" value="GAH75543.1"/>
    <property type="molecule type" value="Genomic_DNA"/>
</dbReference>
<comment type="caution">
    <text evidence="1">The sequence shown here is derived from an EMBL/GenBank/DDBJ whole genome shotgun (WGS) entry which is preliminary data.</text>
</comment>
<sequence length="146" mass="16643">MQMSPEDSARLRRLWDELPNEECNGCDACGEKCAGDIAMTHWEFEQARSFLALRGGPARPPETPARGAFGPPCRFRDDIAGRCRIYPVRPLICRLFGLVEWLPCPLGRWGVRVPDGIEIMRWYAELGPRTYEHWLSASVKNVHTET</sequence>
<protein>
    <submittedName>
        <fullName evidence="1">Uncharacterized protein</fullName>
    </submittedName>
</protein>
<dbReference type="AlphaFoldDB" id="X1K0D0"/>
<name>X1K0D0_9ZZZZ</name>
<proteinExistence type="predicted"/>
<gene>
    <name evidence="1" type="ORF">S03H2_44197</name>
</gene>